<evidence type="ECO:0000313" key="1">
    <source>
        <dbReference type="EMBL" id="HCO24702.1"/>
    </source>
</evidence>
<gene>
    <name evidence="1" type="ORF">DIT97_17345</name>
</gene>
<reference evidence="1 2" key="1">
    <citation type="journal article" date="2018" name="Nat. Biotechnol.">
        <title>A standardized bacterial taxonomy based on genome phylogeny substantially revises the tree of life.</title>
        <authorList>
            <person name="Parks D.H."/>
            <person name="Chuvochina M."/>
            <person name="Waite D.W."/>
            <person name="Rinke C."/>
            <person name="Skarshewski A."/>
            <person name="Chaumeil P.A."/>
            <person name="Hugenholtz P."/>
        </authorList>
    </citation>
    <scope>NUCLEOTIDE SEQUENCE [LARGE SCALE GENOMIC DNA]</scope>
    <source>
        <strain evidence="1">UBA9375</strain>
    </source>
</reference>
<evidence type="ECO:0000313" key="2">
    <source>
        <dbReference type="Proteomes" id="UP000263642"/>
    </source>
</evidence>
<sequence length="314" mass="35876">MNDQEKRDQISGDTFKASMWAGDCMSRISCITRHFQMIDKMFSKYEVFYGPDYPPDLRATKTIAVSHIRGLLERGILEKQDLKSSLMEYKKCNMASAVSHYEIANAYHLSTIEFKGAAITNSLNAVFVIGSFIESQVLGRINHLSTLWENSEINEDTIKDFASKILSVVKIASVVDENLMFQVAAQLRNETIRVKRWLLDVYGYGDYEPVLEDVYHVEYLSELMVISSKQIMELAREYKAGDPDDQPEYKSPWLAGHRKRHGWPEPDIQTGGGRGKQAIWSMDCILEHLTSSLPLVPDHRWGEVSYPLSDKHSE</sequence>
<organism evidence="1 2">
    <name type="scientific">Gimesia maris</name>
    <dbReference type="NCBI Taxonomy" id="122"/>
    <lineage>
        <taxon>Bacteria</taxon>
        <taxon>Pseudomonadati</taxon>
        <taxon>Planctomycetota</taxon>
        <taxon>Planctomycetia</taxon>
        <taxon>Planctomycetales</taxon>
        <taxon>Planctomycetaceae</taxon>
        <taxon>Gimesia</taxon>
    </lineage>
</organism>
<dbReference type="AlphaFoldDB" id="A0A3D3R9D6"/>
<accession>A0A3D3R9D6</accession>
<name>A0A3D3R9D6_9PLAN</name>
<dbReference type="EMBL" id="DQAY01000106">
    <property type="protein sequence ID" value="HCO24702.1"/>
    <property type="molecule type" value="Genomic_DNA"/>
</dbReference>
<protein>
    <submittedName>
        <fullName evidence="1">Uncharacterized protein</fullName>
    </submittedName>
</protein>
<dbReference type="Proteomes" id="UP000263642">
    <property type="component" value="Unassembled WGS sequence"/>
</dbReference>
<proteinExistence type="predicted"/>
<comment type="caution">
    <text evidence="1">The sequence shown here is derived from an EMBL/GenBank/DDBJ whole genome shotgun (WGS) entry which is preliminary data.</text>
</comment>